<protein>
    <submittedName>
        <fullName evidence="2">Uncharacterized protein</fullName>
    </submittedName>
</protein>
<name>A0A0F9UD97_9ZZZZ</name>
<proteinExistence type="predicted"/>
<keyword evidence="1" id="KW-0472">Membrane</keyword>
<dbReference type="AlphaFoldDB" id="A0A0F9UD97"/>
<keyword evidence="1" id="KW-0812">Transmembrane</keyword>
<sequence>MVQPAIMLATVLLALIAIVAMFVTVGSILYLLWKGRKG</sequence>
<dbReference type="EMBL" id="LAZR01000105">
    <property type="protein sequence ID" value="KKN91160.1"/>
    <property type="molecule type" value="Genomic_DNA"/>
</dbReference>
<accession>A0A0F9UD97</accession>
<comment type="caution">
    <text evidence="2">The sequence shown here is derived from an EMBL/GenBank/DDBJ whole genome shotgun (WGS) entry which is preliminary data.</text>
</comment>
<keyword evidence="1" id="KW-1133">Transmembrane helix</keyword>
<gene>
    <name evidence="2" type="ORF">LCGC14_0220260</name>
</gene>
<reference evidence="2" key="1">
    <citation type="journal article" date="2015" name="Nature">
        <title>Complex archaea that bridge the gap between prokaryotes and eukaryotes.</title>
        <authorList>
            <person name="Spang A."/>
            <person name="Saw J.H."/>
            <person name="Jorgensen S.L."/>
            <person name="Zaremba-Niedzwiedzka K."/>
            <person name="Martijn J."/>
            <person name="Lind A.E."/>
            <person name="van Eijk R."/>
            <person name="Schleper C."/>
            <person name="Guy L."/>
            <person name="Ettema T.J."/>
        </authorList>
    </citation>
    <scope>NUCLEOTIDE SEQUENCE</scope>
</reference>
<organism evidence="2">
    <name type="scientific">marine sediment metagenome</name>
    <dbReference type="NCBI Taxonomy" id="412755"/>
    <lineage>
        <taxon>unclassified sequences</taxon>
        <taxon>metagenomes</taxon>
        <taxon>ecological metagenomes</taxon>
    </lineage>
</organism>
<feature type="transmembrane region" description="Helical" evidence="1">
    <location>
        <begin position="6"/>
        <end position="33"/>
    </location>
</feature>
<evidence type="ECO:0000313" key="2">
    <source>
        <dbReference type="EMBL" id="KKN91160.1"/>
    </source>
</evidence>
<evidence type="ECO:0000256" key="1">
    <source>
        <dbReference type="SAM" id="Phobius"/>
    </source>
</evidence>